<evidence type="ECO:0000313" key="5">
    <source>
        <dbReference type="EMBL" id="GFO84537.1"/>
    </source>
</evidence>
<dbReference type="CDD" id="cd00198">
    <property type="entry name" value="vWFA"/>
    <property type="match status" value="1"/>
</dbReference>
<dbReference type="SUPFAM" id="SSF49879">
    <property type="entry name" value="SMAD/FHA domain"/>
    <property type="match status" value="1"/>
</dbReference>
<dbReference type="PROSITE" id="PS50006">
    <property type="entry name" value="FHA_DOMAIN"/>
    <property type="match status" value="1"/>
</dbReference>
<dbReference type="SUPFAM" id="SSF53300">
    <property type="entry name" value="vWA-like"/>
    <property type="match status" value="1"/>
</dbReference>
<keyword evidence="2" id="KW-1133">Transmembrane helix</keyword>
<gene>
    <name evidence="5" type="ORF">ANBU17_08840</name>
</gene>
<dbReference type="Gene3D" id="2.60.200.20">
    <property type="match status" value="1"/>
</dbReference>
<dbReference type="AlphaFoldDB" id="A0A916Q535"/>
<dbReference type="CDD" id="cd00060">
    <property type="entry name" value="FHA"/>
    <property type="match status" value="1"/>
</dbReference>
<keyword evidence="6" id="KW-1185">Reference proteome</keyword>
<feature type="region of interest" description="Disordered" evidence="1">
    <location>
        <begin position="429"/>
        <end position="460"/>
    </location>
</feature>
<evidence type="ECO:0008006" key="7">
    <source>
        <dbReference type="Google" id="ProtNLM"/>
    </source>
</evidence>
<dbReference type="Pfam" id="PF00092">
    <property type="entry name" value="VWA"/>
    <property type="match status" value="1"/>
</dbReference>
<evidence type="ECO:0000256" key="2">
    <source>
        <dbReference type="SAM" id="Phobius"/>
    </source>
</evidence>
<dbReference type="RefSeq" id="WP_201310264.1">
    <property type="nucleotide sequence ID" value="NZ_BLYI01000024.1"/>
</dbReference>
<feature type="domain" description="VWFA" evidence="4">
    <location>
        <begin position="85"/>
        <end position="262"/>
    </location>
</feature>
<protein>
    <recommendedName>
        <fullName evidence="7">VWA domain-containing protein</fullName>
    </recommendedName>
</protein>
<accession>A0A916Q535</accession>
<evidence type="ECO:0000259" key="4">
    <source>
        <dbReference type="PROSITE" id="PS50234"/>
    </source>
</evidence>
<evidence type="ECO:0000313" key="6">
    <source>
        <dbReference type="Proteomes" id="UP000613208"/>
    </source>
</evidence>
<comment type="caution">
    <text evidence="5">The sequence shown here is derived from an EMBL/GenBank/DDBJ whole genome shotgun (WGS) entry which is preliminary data.</text>
</comment>
<evidence type="ECO:0000256" key="1">
    <source>
        <dbReference type="SAM" id="MobiDB-lite"/>
    </source>
</evidence>
<sequence length="575" mass="65394">MEMRWRNRLAVCFLILAVGIFMVPVYGADIVVIEQAKVNMPKIRLYVHDTENKMLSKDDVEAYLGQELLETEKVSRFDKDREGSRYVFLMDISSSVPSGTFEQMKKELKSFQRKMGKGDRWTLMTFGEKVTTVFQDQKASDQVSDKIDRLKGKDDRTLLFEALKQAAQDIDADSGQRNIFVVLTDGEDFSGGEASKAEALDVLEKKSVSLYAQGIENGDAKNRANRKALGEFARETGGEYRDFPSLEDLKDYLDEFQIVELAGSSNKITFQKETLSVNFKQEKKQVQKEVYLTRYQKAGEKAKISKAEKTGDKEIRIYYNQSMTGADEPDHFRILYQGKHPAEVLKAKYAEKDGDYYSTLQMKDSIYQGEYTIDCSDVVSDSMEKTEPEELTVRLKGKNYVVHHYGPIFLLAAVLTGGGVFAVFRTRKKKREEPETAEEKPREPENLEAVQEETTKPGGNKVAVREHLEAGHHPEIMLKVYADDRIAARISAEIDSSLMVGRNQNSDLYFDDPTMSRQQFVLFEKGEEIWIRNLSKTNPTQCNGRIIEGEIPLRNGDVLCAGSTIIKCEMKERTV</sequence>
<feature type="compositionally biased region" description="Basic and acidic residues" evidence="1">
    <location>
        <begin position="431"/>
        <end position="445"/>
    </location>
</feature>
<dbReference type="Proteomes" id="UP000613208">
    <property type="component" value="Unassembled WGS sequence"/>
</dbReference>
<feature type="transmembrane region" description="Helical" evidence="2">
    <location>
        <begin position="404"/>
        <end position="424"/>
    </location>
</feature>
<dbReference type="InterPro" id="IPR036465">
    <property type="entry name" value="vWFA_dom_sf"/>
</dbReference>
<keyword evidence="2" id="KW-0472">Membrane</keyword>
<dbReference type="InterPro" id="IPR008984">
    <property type="entry name" value="SMAD_FHA_dom_sf"/>
</dbReference>
<dbReference type="SMART" id="SM00327">
    <property type="entry name" value="VWA"/>
    <property type="match status" value="1"/>
</dbReference>
<feature type="domain" description="FHA" evidence="3">
    <location>
        <begin position="498"/>
        <end position="547"/>
    </location>
</feature>
<keyword evidence="2" id="KW-0812">Transmembrane</keyword>
<proteinExistence type="predicted"/>
<dbReference type="PROSITE" id="PS50234">
    <property type="entry name" value="VWFA"/>
    <property type="match status" value="1"/>
</dbReference>
<dbReference type="Gene3D" id="3.40.50.410">
    <property type="entry name" value="von Willebrand factor, type A domain"/>
    <property type="match status" value="1"/>
</dbReference>
<dbReference type="InterPro" id="IPR002035">
    <property type="entry name" value="VWF_A"/>
</dbReference>
<evidence type="ECO:0000259" key="3">
    <source>
        <dbReference type="PROSITE" id="PS50006"/>
    </source>
</evidence>
<organism evidence="5 6">
    <name type="scientific">Anaerostipes butyraticus</name>
    <dbReference type="NCBI Taxonomy" id="645466"/>
    <lineage>
        <taxon>Bacteria</taxon>
        <taxon>Bacillati</taxon>
        <taxon>Bacillota</taxon>
        <taxon>Clostridia</taxon>
        <taxon>Lachnospirales</taxon>
        <taxon>Lachnospiraceae</taxon>
        <taxon>Anaerostipes</taxon>
    </lineage>
</organism>
<dbReference type="Pfam" id="PF00498">
    <property type="entry name" value="FHA"/>
    <property type="match status" value="1"/>
</dbReference>
<name>A0A916Q535_9FIRM</name>
<reference evidence="5" key="1">
    <citation type="submission" date="2020-06" db="EMBL/GenBank/DDBJ databases">
        <title>Characterization of fructooligosaccharide metabolism and fructooligosaccharide-degrading enzymes in human commensal butyrate producers.</title>
        <authorList>
            <person name="Tanno H."/>
            <person name="Fujii T."/>
            <person name="Hirano K."/>
            <person name="Maeno S."/>
            <person name="Tonozuka T."/>
            <person name="Sakamoto M."/>
            <person name="Ohkuma M."/>
            <person name="Tochio T."/>
            <person name="Endo A."/>
        </authorList>
    </citation>
    <scope>NUCLEOTIDE SEQUENCE</scope>
    <source>
        <strain evidence="5">JCM 17466</strain>
    </source>
</reference>
<dbReference type="EMBL" id="BLYI01000024">
    <property type="protein sequence ID" value="GFO84537.1"/>
    <property type="molecule type" value="Genomic_DNA"/>
</dbReference>
<dbReference type="InterPro" id="IPR000253">
    <property type="entry name" value="FHA_dom"/>
</dbReference>